<evidence type="ECO:0000313" key="3">
    <source>
        <dbReference type="Proteomes" id="UP000244940"/>
    </source>
</evidence>
<evidence type="ECO:0000256" key="1">
    <source>
        <dbReference type="SAM" id="MobiDB-lite"/>
    </source>
</evidence>
<accession>A0A2U2C7B6</accession>
<dbReference type="Pfam" id="PF13692">
    <property type="entry name" value="Glyco_trans_1_4"/>
    <property type="match status" value="1"/>
</dbReference>
<comment type="caution">
    <text evidence="2">The sequence shown here is derived from an EMBL/GenBank/DDBJ whole genome shotgun (WGS) entry which is preliminary data.</text>
</comment>
<dbReference type="SUPFAM" id="SSF53756">
    <property type="entry name" value="UDP-Glycosyltransferase/glycogen phosphorylase"/>
    <property type="match status" value="2"/>
</dbReference>
<sequence length="526" mass="58490">MRILYYNWADYLDRERRGGGVSVYQRNVINGMAAHEDIETAFLSSGLSQEFLRRKPHVITVEGGKSPRYTLVNSGLIAPSHADFGGRAQLDDPATEAAFADFVDRTGPWDVIHFNNLEGLPANVLNLKRRWPGTKFVLSLHNYYPFCPQVNLWYAEREHCDDFHGGSSCTRCLAAQPEPRSIRTAYAIAWTFARTGLGPGTRFYDHVFRPAMRLAWRSLRRILNVRRRRQMAEPVRLVAAGAGAGASASAQAAQGGNVPTVIPPASDDQRRAHPKPSSATPAEAFARRRARFVSLINAHCDSVLCVSDRVRQIALHHGIHASKLQTSYIGSAEAGEWHYSRPRTTFLHEDGTLRIAYLGYMRRDKGYHFLMRALAALPAELAARVRLKLAALPGDGEAMGLLADLRGHLAEVTHIAGYSHDDLKTMLSDVDLGVVPVVWEDNLPQVAIEMHSRHIPLITSDRGGAQELGRCNDLVFRADSIDAFHRVMSRLLDGSVTPANYWANAIAPVSVQTHIEELLQIYRETP</sequence>
<protein>
    <submittedName>
        <fullName evidence="2">Glycosyltransferase</fullName>
    </submittedName>
</protein>
<dbReference type="Gene3D" id="3.40.50.2000">
    <property type="entry name" value="Glycogen Phosphorylase B"/>
    <property type="match status" value="1"/>
</dbReference>
<dbReference type="GO" id="GO:0016757">
    <property type="term" value="F:glycosyltransferase activity"/>
    <property type="evidence" value="ECO:0007669"/>
    <property type="project" value="TreeGrafter"/>
</dbReference>
<feature type="region of interest" description="Disordered" evidence="1">
    <location>
        <begin position="250"/>
        <end position="282"/>
    </location>
</feature>
<keyword evidence="2" id="KW-0808">Transferase</keyword>
<dbReference type="EMBL" id="QEYD01000009">
    <property type="protein sequence ID" value="PWE27741.1"/>
    <property type="molecule type" value="Genomic_DNA"/>
</dbReference>
<dbReference type="Proteomes" id="UP000244940">
    <property type="component" value="Unassembled WGS sequence"/>
</dbReference>
<gene>
    <name evidence="2" type="ORF">C4N9_15000</name>
</gene>
<dbReference type="RefSeq" id="WP_109534157.1">
    <property type="nucleotide sequence ID" value="NZ_QEYD01000009.1"/>
</dbReference>
<organism evidence="2 3">
    <name type="scientific">Pararhodobacter marinus</name>
    <dbReference type="NCBI Taxonomy" id="2184063"/>
    <lineage>
        <taxon>Bacteria</taxon>
        <taxon>Pseudomonadati</taxon>
        <taxon>Pseudomonadota</taxon>
        <taxon>Alphaproteobacteria</taxon>
        <taxon>Rhodobacterales</taxon>
        <taxon>Paracoccaceae</taxon>
        <taxon>Pararhodobacter</taxon>
    </lineage>
</organism>
<proteinExistence type="predicted"/>
<dbReference type="OrthoDB" id="9807414at2"/>
<keyword evidence="3" id="KW-1185">Reference proteome</keyword>
<name>A0A2U2C7B6_9RHOB</name>
<dbReference type="AlphaFoldDB" id="A0A2U2C7B6"/>
<dbReference type="PANTHER" id="PTHR12526:SF638">
    <property type="entry name" value="SPORE COAT PROTEIN SA"/>
    <property type="match status" value="1"/>
</dbReference>
<dbReference type="PANTHER" id="PTHR12526">
    <property type="entry name" value="GLYCOSYLTRANSFERASE"/>
    <property type="match status" value="1"/>
</dbReference>
<reference evidence="2 3" key="1">
    <citation type="submission" date="2018-05" db="EMBL/GenBank/DDBJ databases">
        <title>Pararhodobacter marina sp. nov., isolated from deep-sea water of the Indian Ocean.</title>
        <authorList>
            <person name="Lai Q.Sr."/>
            <person name="Liu X."/>
            <person name="Shao Z."/>
        </authorList>
    </citation>
    <scope>NUCLEOTIDE SEQUENCE [LARGE SCALE GENOMIC DNA]</scope>
    <source>
        <strain evidence="2 3">CIC4N-9</strain>
    </source>
</reference>
<evidence type="ECO:0000313" key="2">
    <source>
        <dbReference type="EMBL" id="PWE27741.1"/>
    </source>
</evidence>
<dbReference type="GeneID" id="94366201"/>